<sequence length="169" mass="19205">MTKTIIKKTAICLKTTGTASEFLMDSIENINKELSISNIPKSYKRSKGNGKLIKVHDFEFNNKMAGIYAWSDGEAGWENKNELPPPIAEDLYFGNIYVIGHNDNKQVDISMDEYKSLLNKYFGGFEDLGSDDSWSSEEEVDDDDSIHDFIVNDDEEEYESESESESDDE</sequence>
<dbReference type="EMBL" id="MN740603">
    <property type="protein sequence ID" value="QHS78771.1"/>
    <property type="molecule type" value="Genomic_DNA"/>
</dbReference>
<evidence type="ECO:0000313" key="2">
    <source>
        <dbReference type="EMBL" id="QHS78771.1"/>
    </source>
</evidence>
<organism evidence="2">
    <name type="scientific">viral metagenome</name>
    <dbReference type="NCBI Taxonomy" id="1070528"/>
    <lineage>
        <taxon>unclassified sequences</taxon>
        <taxon>metagenomes</taxon>
        <taxon>organismal metagenomes</taxon>
    </lineage>
</organism>
<dbReference type="AlphaFoldDB" id="A0A6C0AHF2"/>
<reference evidence="2" key="1">
    <citation type="journal article" date="2020" name="Nature">
        <title>Giant virus diversity and host interactions through global metagenomics.</title>
        <authorList>
            <person name="Schulz F."/>
            <person name="Roux S."/>
            <person name="Paez-Espino D."/>
            <person name="Jungbluth S."/>
            <person name="Walsh D.A."/>
            <person name="Denef V.J."/>
            <person name="McMahon K.D."/>
            <person name="Konstantinidis K.T."/>
            <person name="Eloe-Fadrosh E.A."/>
            <person name="Kyrpides N.C."/>
            <person name="Woyke T."/>
        </authorList>
    </citation>
    <scope>NUCLEOTIDE SEQUENCE</scope>
    <source>
        <strain evidence="2">GVMAG-S-1024976-23</strain>
    </source>
</reference>
<evidence type="ECO:0000256" key="1">
    <source>
        <dbReference type="SAM" id="MobiDB-lite"/>
    </source>
</evidence>
<protein>
    <submittedName>
        <fullName evidence="2">Uncharacterized protein</fullName>
    </submittedName>
</protein>
<proteinExistence type="predicted"/>
<feature type="region of interest" description="Disordered" evidence="1">
    <location>
        <begin position="128"/>
        <end position="169"/>
    </location>
</feature>
<accession>A0A6C0AHF2</accession>
<name>A0A6C0AHF2_9ZZZZ</name>